<comment type="caution">
    <text evidence="1">The sequence shown here is derived from an EMBL/GenBank/DDBJ whole genome shotgun (WGS) entry which is preliminary data.</text>
</comment>
<dbReference type="AlphaFoldDB" id="A0A179FHR1"/>
<dbReference type="Proteomes" id="UP000078397">
    <property type="component" value="Unassembled WGS sequence"/>
</dbReference>
<dbReference type="RefSeq" id="XP_022284297.1">
    <property type="nucleotide sequence ID" value="XM_022429004.1"/>
</dbReference>
<dbReference type="EMBL" id="LSBJ02000005">
    <property type="protein sequence ID" value="OAQ64808.2"/>
    <property type="molecule type" value="Genomic_DNA"/>
</dbReference>
<evidence type="ECO:0000313" key="2">
    <source>
        <dbReference type="Proteomes" id="UP000078397"/>
    </source>
</evidence>
<dbReference type="KEGG" id="pchm:VFPPC_16259"/>
<organism evidence="1 2">
    <name type="scientific">Pochonia chlamydosporia 170</name>
    <dbReference type="NCBI Taxonomy" id="1380566"/>
    <lineage>
        <taxon>Eukaryota</taxon>
        <taxon>Fungi</taxon>
        <taxon>Dikarya</taxon>
        <taxon>Ascomycota</taxon>
        <taxon>Pezizomycotina</taxon>
        <taxon>Sordariomycetes</taxon>
        <taxon>Hypocreomycetidae</taxon>
        <taxon>Hypocreales</taxon>
        <taxon>Clavicipitaceae</taxon>
        <taxon>Pochonia</taxon>
    </lineage>
</organism>
<keyword evidence="2" id="KW-1185">Reference proteome</keyword>
<accession>A0A179FHR1</accession>
<name>A0A179FHR1_METCM</name>
<protein>
    <submittedName>
        <fullName evidence="1">Uncharacterized protein</fullName>
    </submittedName>
</protein>
<proteinExistence type="predicted"/>
<sequence>MKGTKGRKLLIRLTTPQTSEAQPAHAVVRHVRSRAPVSGSLLPALMPGARAHLGLLEADGVGRWWGNILGRGAY</sequence>
<dbReference type="GeneID" id="28858006"/>
<evidence type="ECO:0000313" key="1">
    <source>
        <dbReference type="EMBL" id="OAQ64808.2"/>
    </source>
</evidence>
<reference evidence="1 2" key="1">
    <citation type="journal article" date="2016" name="PLoS Pathog.">
        <title>Biosynthesis of antibiotic leucinostatins in bio-control fungus Purpureocillium lilacinum and their inhibition on phytophthora revealed by genome mining.</title>
        <authorList>
            <person name="Wang G."/>
            <person name="Liu Z."/>
            <person name="Lin R."/>
            <person name="Li E."/>
            <person name="Mao Z."/>
            <person name="Ling J."/>
            <person name="Yang Y."/>
            <person name="Yin W.B."/>
            <person name="Xie B."/>
        </authorList>
    </citation>
    <scope>NUCLEOTIDE SEQUENCE [LARGE SCALE GENOMIC DNA]</scope>
    <source>
        <strain evidence="1">170</strain>
    </source>
</reference>
<gene>
    <name evidence="1" type="ORF">VFPPC_16259</name>
</gene>